<proteinExistence type="predicted"/>
<evidence type="ECO:0000313" key="2">
    <source>
        <dbReference type="EMBL" id="RHN51809.1"/>
    </source>
</evidence>
<dbReference type="Proteomes" id="UP000265566">
    <property type="component" value="Chromosome 6"/>
</dbReference>
<organism evidence="2">
    <name type="scientific">Medicago truncatula</name>
    <name type="common">Barrel medic</name>
    <name type="synonym">Medicago tribuloides</name>
    <dbReference type="NCBI Taxonomy" id="3880"/>
    <lineage>
        <taxon>Eukaryota</taxon>
        <taxon>Viridiplantae</taxon>
        <taxon>Streptophyta</taxon>
        <taxon>Embryophyta</taxon>
        <taxon>Tracheophyta</taxon>
        <taxon>Spermatophyta</taxon>
        <taxon>Magnoliopsida</taxon>
        <taxon>eudicotyledons</taxon>
        <taxon>Gunneridae</taxon>
        <taxon>Pentapetalae</taxon>
        <taxon>rosids</taxon>
        <taxon>fabids</taxon>
        <taxon>Fabales</taxon>
        <taxon>Fabaceae</taxon>
        <taxon>Papilionoideae</taxon>
        <taxon>50 kb inversion clade</taxon>
        <taxon>NPAAA clade</taxon>
        <taxon>Hologalegina</taxon>
        <taxon>IRL clade</taxon>
        <taxon>Trifolieae</taxon>
        <taxon>Medicago</taxon>
    </lineage>
</organism>
<protein>
    <recommendedName>
        <fullName evidence="1">CSN8/PSMD8/EIF3K domain-containing protein</fullName>
    </recommendedName>
</protein>
<gene>
    <name evidence="2" type="ORF">MtrunA17_Chr6g0473121</name>
</gene>
<accession>A0A396HER9</accession>
<evidence type="ECO:0000259" key="1">
    <source>
        <dbReference type="Pfam" id="PF10075"/>
    </source>
</evidence>
<dbReference type="InterPro" id="IPR033464">
    <property type="entry name" value="CSN8_PSD8_EIF3K"/>
</dbReference>
<sequence>MFFFSSKEELYSTKVNTTNMLFPDLYTKEIFHLLVSAYSTISVEDVALFLGMSEDAATSCK</sequence>
<reference evidence="2" key="1">
    <citation type="journal article" date="2018" name="Nat. Plants">
        <title>Whole-genome landscape of Medicago truncatula symbiotic genes.</title>
        <authorList>
            <person name="Pecrix Y."/>
            <person name="Gamas P."/>
            <person name="Carrere S."/>
        </authorList>
    </citation>
    <scope>NUCLEOTIDE SEQUENCE</scope>
    <source>
        <tissue evidence="2">Leaves</tissue>
    </source>
</reference>
<dbReference type="Gramene" id="rna36343">
    <property type="protein sequence ID" value="RHN51809.1"/>
    <property type="gene ID" value="gene36343"/>
</dbReference>
<dbReference type="EMBL" id="PSQE01000006">
    <property type="protein sequence ID" value="RHN51809.1"/>
    <property type="molecule type" value="Genomic_DNA"/>
</dbReference>
<name>A0A396HER9_MEDTR</name>
<feature type="domain" description="CSN8/PSMD8/EIF3K" evidence="1">
    <location>
        <begin position="6"/>
        <end position="57"/>
    </location>
</feature>
<comment type="caution">
    <text evidence="2">The sequence shown here is derived from an EMBL/GenBank/DDBJ whole genome shotgun (WGS) entry which is preliminary data.</text>
</comment>
<dbReference type="AlphaFoldDB" id="A0A396HER9"/>
<dbReference type="Pfam" id="PF10075">
    <property type="entry name" value="CSN8_PSD8_EIF3K"/>
    <property type="match status" value="1"/>
</dbReference>